<accession>A0A413R6K8</accession>
<keyword evidence="1" id="KW-1133">Transmembrane helix</keyword>
<protein>
    <submittedName>
        <fullName evidence="3">SpoIVB peptidase</fullName>
        <ecNumber evidence="3">3.4.21.116</ecNumber>
    </submittedName>
</protein>
<dbReference type="SUPFAM" id="SSF50156">
    <property type="entry name" value="PDZ domain-like"/>
    <property type="match status" value="1"/>
</dbReference>
<dbReference type="Gene3D" id="2.30.42.10">
    <property type="match status" value="1"/>
</dbReference>
<keyword evidence="3" id="KW-0378">Hydrolase</keyword>
<dbReference type="Proteomes" id="UP000284779">
    <property type="component" value="Unassembled WGS sequence"/>
</dbReference>
<dbReference type="InterPro" id="IPR008763">
    <property type="entry name" value="Peptidase_S55"/>
</dbReference>
<sequence>MEMNKQKYRNFLITSIMTAIVIIVVSTVMYVKDRLPNTIFINTNTSTKYNFSMPVSLNVENKTSIRLNGKNTIYSGEKGEYSGKYKMFGIVPIKNTKVKVVDKRKVYPVGLPVGLYLKTQGVMIIDEGQVISKNGEKLCPAKGLVKKGDYITEFNGKTVSNKSQLSYLINENKEKIVTLTVKNNNITKKISIKPVSDKNGNYMLGIWVRDDSQGIGTVTFITKDNKYCALGHGISDIDTGELLSSNNGTIFKANIWGIRKGESGKPGGLCGSIEYNNKNIIGDITKNCACGLYGNMDKKIISGYNISEKEIGLQSEIKKGEASIQFIADGKVNIYKIEIENIYANAKEKNMVIKITDKRLLNKTGGIVQGMSGSPIIQNGKVIGAVTHVMINDPTRGYGILAENMLKSI</sequence>
<organism evidence="3 4">
    <name type="scientific">Eubacterium ventriosum</name>
    <dbReference type="NCBI Taxonomy" id="39496"/>
    <lineage>
        <taxon>Bacteria</taxon>
        <taxon>Bacillati</taxon>
        <taxon>Bacillota</taxon>
        <taxon>Clostridia</taxon>
        <taxon>Eubacteriales</taxon>
        <taxon>Eubacteriaceae</taxon>
        <taxon>Eubacterium</taxon>
    </lineage>
</organism>
<evidence type="ECO:0000313" key="4">
    <source>
        <dbReference type="Proteomes" id="UP000284779"/>
    </source>
</evidence>
<dbReference type="NCBIfam" id="TIGR02860">
    <property type="entry name" value="spore_IV_B"/>
    <property type="match status" value="1"/>
</dbReference>
<comment type="caution">
    <text evidence="3">The sequence shown here is derived from an EMBL/GenBank/DDBJ whole genome shotgun (WGS) entry which is preliminary data.</text>
</comment>
<dbReference type="GO" id="GO:0016787">
    <property type="term" value="F:hydrolase activity"/>
    <property type="evidence" value="ECO:0007669"/>
    <property type="project" value="UniProtKB-KW"/>
</dbReference>
<keyword evidence="4" id="KW-1185">Reference proteome</keyword>
<dbReference type="AlphaFoldDB" id="A0A413R6K8"/>
<dbReference type="Pfam" id="PF05580">
    <property type="entry name" value="Peptidase_S55"/>
    <property type="match status" value="1"/>
</dbReference>
<keyword evidence="1" id="KW-0812">Transmembrane</keyword>
<dbReference type="InterPro" id="IPR036034">
    <property type="entry name" value="PDZ_sf"/>
</dbReference>
<evidence type="ECO:0000256" key="1">
    <source>
        <dbReference type="SAM" id="Phobius"/>
    </source>
</evidence>
<proteinExistence type="predicted"/>
<dbReference type="RefSeq" id="WP_117970916.1">
    <property type="nucleotide sequence ID" value="NZ_CATWJF010000023.1"/>
</dbReference>
<dbReference type="EC" id="3.4.21.116" evidence="3"/>
<dbReference type="EMBL" id="QSFD01000008">
    <property type="protein sequence ID" value="RHA17648.1"/>
    <property type="molecule type" value="Genomic_DNA"/>
</dbReference>
<gene>
    <name evidence="3" type="primary">spoIVB</name>
    <name evidence="3" type="ORF">DW944_08425</name>
</gene>
<feature type="domain" description="Peptidase S55" evidence="2">
    <location>
        <begin position="186"/>
        <end position="409"/>
    </location>
</feature>
<keyword evidence="1" id="KW-0472">Membrane</keyword>
<dbReference type="PROSITE" id="PS51494">
    <property type="entry name" value="SPOIVB"/>
    <property type="match status" value="1"/>
</dbReference>
<feature type="transmembrane region" description="Helical" evidence="1">
    <location>
        <begin position="12"/>
        <end position="31"/>
    </location>
</feature>
<reference evidence="3 4" key="1">
    <citation type="submission" date="2018-08" db="EMBL/GenBank/DDBJ databases">
        <title>A genome reference for cultivated species of the human gut microbiota.</title>
        <authorList>
            <person name="Zou Y."/>
            <person name="Xue W."/>
            <person name="Luo G."/>
        </authorList>
    </citation>
    <scope>NUCLEOTIDE SEQUENCE [LARGE SCALE GENOMIC DNA]</scope>
    <source>
        <strain evidence="3 4">AM44-11BH</strain>
    </source>
</reference>
<evidence type="ECO:0000313" key="3">
    <source>
        <dbReference type="EMBL" id="RHA17648.1"/>
    </source>
</evidence>
<dbReference type="InterPro" id="IPR014219">
    <property type="entry name" value="SpoIVB"/>
</dbReference>
<evidence type="ECO:0000259" key="2">
    <source>
        <dbReference type="PROSITE" id="PS51494"/>
    </source>
</evidence>
<name>A0A413R6K8_9FIRM</name>